<sequence length="126" mass="14824">MRLKTKKISNLKKIYDGLEDGFYESNHVIRCPLCNENEIIRVLRLKEFRELHENLRIQIINEIKGIDELPLSTITTYGYHNLSVEYTSYVCDKHQTEIVAILAVGEWQPARYQVILLGLFEIRKDT</sequence>
<evidence type="ECO:0000313" key="1">
    <source>
        <dbReference type="EMBL" id="CDH20872.1"/>
    </source>
</evidence>
<accession>A0A077PJS5</accession>
<evidence type="ECO:0000313" key="2">
    <source>
        <dbReference type="Proteomes" id="UP000028500"/>
    </source>
</evidence>
<dbReference type="RefSeq" id="WP_038250305.1">
    <property type="nucleotide sequence ID" value="NZ_CAWLZI010000262.1"/>
</dbReference>
<dbReference type="Proteomes" id="UP000028500">
    <property type="component" value="Unassembled WGS sequence"/>
</dbReference>
<proteinExistence type="predicted"/>
<dbReference type="HOGENOM" id="CLU_161898_0_0_6"/>
<comment type="caution">
    <text evidence="1">The sequence shown here is derived from an EMBL/GenBank/DDBJ whole genome shotgun (WGS) entry which is preliminary data.</text>
</comment>
<dbReference type="AlphaFoldDB" id="A0A077PJS5"/>
<name>A0A077PJS5_XENBV</name>
<dbReference type="EMBL" id="CBSY010000203">
    <property type="protein sequence ID" value="CDH20872.1"/>
    <property type="molecule type" value="Genomic_DNA"/>
</dbReference>
<dbReference type="OrthoDB" id="6447347at2"/>
<organism evidence="1 2">
    <name type="scientific">Xenorhabdus bovienii str. kraussei Quebec</name>
    <dbReference type="NCBI Taxonomy" id="1398203"/>
    <lineage>
        <taxon>Bacteria</taxon>
        <taxon>Pseudomonadati</taxon>
        <taxon>Pseudomonadota</taxon>
        <taxon>Gammaproteobacteria</taxon>
        <taxon>Enterobacterales</taxon>
        <taxon>Morganellaceae</taxon>
        <taxon>Xenorhabdus</taxon>
    </lineage>
</organism>
<reference evidence="1" key="1">
    <citation type="submission" date="2013-07" db="EMBL/GenBank/DDBJ databases">
        <title>Sub-species coevolution in mutualistic symbiosis.</title>
        <authorList>
            <person name="Murfin K."/>
            <person name="Klassen J."/>
            <person name="Lee M."/>
            <person name="Forst S."/>
            <person name="Stock P."/>
            <person name="Goodrich-Blair H."/>
        </authorList>
    </citation>
    <scope>NUCLEOTIDE SEQUENCE [LARGE SCALE GENOMIC DNA]</scope>
    <source>
        <strain evidence="1">Kraussei Quebec</strain>
    </source>
</reference>
<gene>
    <name evidence="1" type="ORF">XBKQ1_2810018</name>
</gene>
<keyword evidence="2" id="KW-1185">Reference proteome</keyword>
<protein>
    <submittedName>
        <fullName evidence="1">Uncharacterized protein</fullName>
    </submittedName>
</protein>